<name>A0A9P6XNG7_9FUNG</name>
<protein>
    <recommendedName>
        <fullName evidence="5">Secreted protein</fullName>
    </recommendedName>
</protein>
<evidence type="ECO:0000256" key="2">
    <source>
        <dbReference type="SAM" id="SignalP"/>
    </source>
</evidence>
<dbReference type="EMBL" id="JAANIU010015537">
    <property type="protein sequence ID" value="KAG1529329.1"/>
    <property type="molecule type" value="Genomic_DNA"/>
</dbReference>
<sequence length="113" mass="12465">MSRATEGFSAIISVFIFTLLENLTRPAGARSDFALKVGSGHLLAAEPPDRRKRAPGEQQGRTSDEVFGESFIHRPSCRRGMGGQGSQDSARPYEGTNHPHDVRRSHRRLARPP</sequence>
<reference evidence="3 4" key="1">
    <citation type="journal article" date="2020" name="Microb. Genom.">
        <title>Genetic diversity of clinical and environmental Mucorales isolates obtained from an investigation of mucormycosis cases among solid organ transplant recipients.</title>
        <authorList>
            <person name="Nguyen M.H."/>
            <person name="Kaul D."/>
            <person name="Muto C."/>
            <person name="Cheng S.J."/>
            <person name="Richter R.A."/>
            <person name="Bruno V.M."/>
            <person name="Liu G."/>
            <person name="Beyhan S."/>
            <person name="Sundermann A.J."/>
            <person name="Mounaud S."/>
            <person name="Pasculle A.W."/>
            <person name="Nierman W.C."/>
            <person name="Driscoll E."/>
            <person name="Cumbie R."/>
            <person name="Clancy C.J."/>
            <person name="Dupont C.L."/>
        </authorList>
    </citation>
    <scope>NUCLEOTIDE SEQUENCE [LARGE SCALE GENOMIC DNA]</scope>
    <source>
        <strain evidence="3 4">GL24</strain>
    </source>
</reference>
<feature type="compositionally biased region" description="Basic residues" evidence="1">
    <location>
        <begin position="103"/>
        <end position="113"/>
    </location>
</feature>
<feature type="chain" id="PRO_5040210293" description="Secreted protein" evidence="2">
    <location>
        <begin position="30"/>
        <end position="113"/>
    </location>
</feature>
<evidence type="ECO:0000313" key="3">
    <source>
        <dbReference type="EMBL" id="KAG1529329.1"/>
    </source>
</evidence>
<gene>
    <name evidence="3" type="ORF">G6F50_018076</name>
</gene>
<feature type="signal peptide" evidence="2">
    <location>
        <begin position="1"/>
        <end position="29"/>
    </location>
</feature>
<evidence type="ECO:0000256" key="1">
    <source>
        <dbReference type="SAM" id="MobiDB-lite"/>
    </source>
</evidence>
<comment type="caution">
    <text evidence="3">The sequence shown here is derived from an EMBL/GenBank/DDBJ whole genome shotgun (WGS) entry which is preliminary data.</text>
</comment>
<organism evidence="3 4">
    <name type="scientific">Rhizopus delemar</name>
    <dbReference type="NCBI Taxonomy" id="936053"/>
    <lineage>
        <taxon>Eukaryota</taxon>
        <taxon>Fungi</taxon>
        <taxon>Fungi incertae sedis</taxon>
        <taxon>Mucoromycota</taxon>
        <taxon>Mucoromycotina</taxon>
        <taxon>Mucoromycetes</taxon>
        <taxon>Mucorales</taxon>
        <taxon>Mucorineae</taxon>
        <taxon>Rhizopodaceae</taxon>
        <taxon>Rhizopus</taxon>
    </lineage>
</organism>
<keyword evidence="4" id="KW-1185">Reference proteome</keyword>
<accession>A0A9P6XNG7</accession>
<evidence type="ECO:0000313" key="4">
    <source>
        <dbReference type="Proteomes" id="UP000740926"/>
    </source>
</evidence>
<proteinExistence type="predicted"/>
<dbReference type="Proteomes" id="UP000740926">
    <property type="component" value="Unassembled WGS sequence"/>
</dbReference>
<evidence type="ECO:0008006" key="5">
    <source>
        <dbReference type="Google" id="ProtNLM"/>
    </source>
</evidence>
<feature type="region of interest" description="Disordered" evidence="1">
    <location>
        <begin position="41"/>
        <end position="113"/>
    </location>
</feature>
<keyword evidence="2" id="KW-0732">Signal</keyword>
<dbReference type="AlphaFoldDB" id="A0A9P6XNG7"/>